<dbReference type="AlphaFoldDB" id="A0A432Z8T7"/>
<evidence type="ECO:0000313" key="2">
    <source>
        <dbReference type="Proteomes" id="UP000287022"/>
    </source>
</evidence>
<reference evidence="2" key="1">
    <citation type="journal article" date="2018" name="Front. Microbiol.">
        <title>Genome-Based Analysis Reveals the Taxonomy and Diversity of the Family Idiomarinaceae.</title>
        <authorList>
            <person name="Liu Y."/>
            <person name="Lai Q."/>
            <person name="Shao Z."/>
        </authorList>
    </citation>
    <scope>NUCLEOTIDE SEQUENCE [LARGE SCALE GENOMIC DNA]</scope>
    <source>
        <strain evidence="2">c121</strain>
    </source>
</reference>
<name>A0A432Z8T7_9GAMM</name>
<accession>A0A432Z8T7</accession>
<keyword evidence="2" id="KW-1185">Reference proteome</keyword>
<sequence>MILFLTPTVWATLLVSVEIVAESTAPLSPQLQEQLQRVSALRQIELAELAAAAQVRKLQHELQVAQLQQQIRDLAAPVRQTSAKEEGDDPLQSARLVGVAQIQQQRHVWFAVAEQLVSLKVGEAHWLGLKVEHIGNRLRLQHGRYSRDFMLPKEW</sequence>
<comment type="caution">
    <text evidence="1">The sequence shown here is derived from an EMBL/GenBank/DDBJ whole genome shotgun (WGS) entry which is preliminary data.</text>
</comment>
<protein>
    <submittedName>
        <fullName evidence="1">Uncharacterized protein</fullName>
    </submittedName>
</protein>
<organism evidence="1 2">
    <name type="scientific">Pseudidiomarina sediminum</name>
    <dbReference type="NCBI Taxonomy" id="431675"/>
    <lineage>
        <taxon>Bacteria</taxon>
        <taxon>Pseudomonadati</taxon>
        <taxon>Pseudomonadota</taxon>
        <taxon>Gammaproteobacteria</taxon>
        <taxon>Alteromonadales</taxon>
        <taxon>Idiomarinaceae</taxon>
        <taxon>Pseudidiomarina</taxon>
    </lineage>
</organism>
<dbReference type="EMBL" id="PIQE01000001">
    <property type="protein sequence ID" value="RUO74325.1"/>
    <property type="molecule type" value="Genomic_DNA"/>
</dbReference>
<evidence type="ECO:0000313" key="1">
    <source>
        <dbReference type="EMBL" id="RUO74325.1"/>
    </source>
</evidence>
<dbReference type="RefSeq" id="WP_026861816.1">
    <property type="nucleotide sequence ID" value="NZ_JAHVIQ010000001.1"/>
</dbReference>
<proteinExistence type="predicted"/>
<dbReference type="Proteomes" id="UP000287022">
    <property type="component" value="Unassembled WGS sequence"/>
</dbReference>
<dbReference type="STRING" id="1122124.GCA_000423165_00800"/>
<gene>
    <name evidence="1" type="ORF">CWI80_02995</name>
</gene>